<feature type="coiled-coil region" evidence="5">
    <location>
        <begin position="90"/>
        <end position="173"/>
    </location>
</feature>
<feature type="repeat" description="WD" evidence="4">
    <location>
        <begin position="412"/>
        <end position="437"/>
    </location>
</feature>
<dbReference type="GO" id="GO:0000421">
    <property type="term" value="C:autophagosome membrane"/>
    <property type="evidence" value="ECO:0007669"/>
    <property type="project" value="TreeGrafter"/>
</dbReference>
<keyword evidence="5" id="KW-0175">Coiled coil</keyword>
<feature type="repeat" description="WD" evidence="4">
    <location>
        <begin position="354"/>
        <end position="395"/>
    </location>
</feature>
<dbReference type="GO" id="GO:0034045">
    <property type="term" value="C:phagophore assembly site membrane"/>
    <property type="evidence" value="ECO:0007669"/>
    <property type="project" value="TreeGrafter"/>
</dbReference>
<evidence type="ECO:0000256" key="3">
    <source>
        <dbReference type="ARBA" id="ARBA00022737"/>
    </source>
</evidence>
<accession>A0AAU9XJ94</accession>
<dbReference type="InterPro" id="IPR013923">
    <property type="entry name" value="Autophagy-rel_prot_16_dom"/>
</dbReference>
<dbReference type="Pfam" id="PF08614">
    <property type="entry name" value="ATG16"/>
    <property type="match status" value="1"/>
</dbReference>
<gene>
    <name evidence="7" type="ORF">PMEA_00024589</name>
</gene>
<dbReference type="CDD" id="cd00200">
    <property type="entry name" value="WD40"/>
    <property type="match status" value="1"/>
</dbReference>
<dbReference type="InterPro" id="IPR015943">
    <property type="entry name" value="WD40/YVTN_repeat-like_dom_sf"/>
</dbReference>
<dbReference type="Gene3D" id="1.20.5.170">
    <property type="match status" value="1"/>
</dbReference>
<evidence type="ECO:0000256" key="4">
    <source>
        <dbReference type="PROSITE-ProRule" id="PRU00221"/>
    </source>
</evidence>
<feature type="repeat" description="WD" evidence="4">
    <location>
        <begin position="527"/>
        <end position="562"/>
    </location>
</feature>
<reference evidence="7 8" key="1">
    <citation type="submission" date="2022-05" db="EMBL/GenBank/DDBJ databases">
        <authorList>
            <consortium name="Genoscope - CEA"/>
            <person name="William W."/>
        </authorList>
    </citation>
    <scope>NUCLEOTIDE SEQUENCE [LARGE SCALE GENOMIC DNA]</scope>
</reference>
<comment type="caution">
    <text evidence="7">The sequence shown here is derived from an EMBL/GenBank/DDBJ whole genome shotgun (WGS) entry which is preliminary data.</text>
</comment>
<organism evidence="7 8">
    <name type="scientific">Pocillopora meandrina</name>
    <dbReference type="NCBI Taxonomy" id="46732"/>
    <lineage>
        <taxon>Eukaryota</taxon>
        <taxon>Metazoa</taxon>
        <taxon>Cnidaria</taxon>
        <taxon>Anthozoa</taxon>
        <taxon>Hexacorallia</taxon>
        <taxon>Scleractinia</taxon>
        <taxon>Astrocoeniina</taxon>
        <taxon>Pocilloporidae</taxon>
        <taxon>Pocillopora</taxon>
    </lineage>
</organism>
<dbReference type="GO" id="GO:0000045">
    <property type="term" value="P:autophagosome assembly"/>
    <property type="evidence" value="ECO:0007669"/>
    <property type="project" value="InterPro"/>
</dbReference>
<feature type="repeat" description="WD" evidence="4">
    <location>
        <begin position="268"/>
        <end position="300"/>
    </location>
</feature>
<feature type="repeat" description="WD" evidence="4">
    <location>
        <begin position="496"/>
        <end position="526"/>
    </location>
</feature>
<proteinExistence type="inferred from homology"/>
<dbReference type="InterPro" id="IPR045160">
    <property type="entry name" value="ATG16"/>
</dbReference>
<dbReference type="InterPro" id="IPR001680">
    <property type="entry name" value="WD40_rpt"/>
</dbReference>
<dbReference type="InterPro" id="IPR020472">
    <property type="entry name" value="WD40_PAC1"/>
</dbReference>
<dbReference type="PROSITE" id="PS50294">
    <property type="entry name" value="WD_REPEATS_REGION"/>
    <property type="match status" value="3"/>
</dbReference>
<dbReference type="InterPro" id="IPR019775">
    <property type="entry name" value="WD40_repeat_CS"/>
</dbReference>
<dbReference type="Proteomes" id="UP001159428">
    <property type="component" value="Unassembled WGS sequence"/>
</dbReference>
<comment type="similarity">
    <text evidence="1">Belongs to the WD repeat ATG16 family.</text>
</comment>
<dbReference type="PANTHER" id="PTHR19878:SF8">
    <property type="entry name" value="AUTOPHAGY-RELATED 16, ISOFORM F"/>
    <property type="match status" value="1"/>
</dbReference>
<feature type="repeat" description="WD" evidence="4">
    <location>
        <begin position="312"/>
        <end position="353"/>
    </location>
</feature>
<dbReference type="SUPFAM" id="SSF50978">
    <property type="entry name" value="WD40 repeat-like"/>
    <property type="match status" value="1"/>
</dbReference>
<evidence type="ECO:0000313" key="7">
    <source>
        <dbReference type="EMBL" id="CAH3149940.1"/>
    </source>
</evidence>
<evidence type="ECO:0000256" key="5">
    <source>
        <dbReference type="SAM" id="Coils"/>
    </source>
</evidence>
<dbReference type="CDD" id="cd22887">
    <property type="entry name" value="Atg16_CCD"/>
    <property type="match status" value="1"/>
</dbReference>
<evidence type="ECO:0000259" key="6">
    <source>
        <dbReference type="Pfam" id="PF08614"/>
    </source>
</evidence>
<dbReference type="PANTHER" id="PTHR19878">
    <property type="entry name" value="AUTOPHAGY PROTEIN 16-LIKE"/>
    <property type="match status" value="1"/>
</dbReference>
<feature type="domain" description="Autophagy-related protein 16" evidence="6">
    <location>
        <begin position="13"/>
        <end position="214"/>
    </location>
</feature>
<dbReference type="PROSITE" id="PS50082">
    <property type="entry name" value="WD_REPEATS_2"/>
    <property type="match status" value="6"/>
</dbReference>
<dbReference type="GO" id="GO:0034274">
    <property type="term" value="C:Atg12-Atg5-Atg16 complex"/>
    <property type="evidence" value="ECO:0007669"/>
    <property type="project" value="TreeGrafter"/>
</dbReference>
<dbReference type="SMART" id="SM00320">
    <property type="entry name" value="WD40"/>
    <property type="match status" value="7"/>
</dbReference>
<name>A0AAU9XJ94_9CNID</name>
<dbReference type="FunFam" id="2.130.10.10:FF:001153">
    <property type="entry name" value="Protein will die slowly-like protein"/>
    <property type="match status" value="1"/>
</dbReference>
<dbReference type="Gene3D" id="2.130.10.10">
    <property type="entry name" value="YVTN repeat-like/Quinoprotein amine dehydrogenase"/>
    <property type="match status" value="2"/>
</dbReference>
<evidence type="ECO:0000256" key="2">
    <source>
        <dbReference type="ARBA" id="ARBA00022574"/>
    </source>
</evidence>
<keyword evidence="8" id="KW-1185">Reference proteome</keyword>
<keyword evidence="3" id="KW-0677">Repeat</keyword>
<keyword evidence="2 4" id="KW-0853">WD repeat</keyword>
<dbReference type="GO" id="GO:0043495">
    <property type="term" value="F:protein-membrane adaptor activity"/>
    <property type="evidence" value="ECO:0007669"/>
    <property type="project" value="TreeGrafter"/>
</dbReference>
<dbReference type="EMBL" id="CALNXJ010000046">
    <property type="protein sequence ID" value="CAH3149940.1"/>
    <property type="molecule type" value="Genomic_DNA"/>
</dbReference>
<dbReference type="AlphaFoldDB" id="A0AAU9XJ94"/>
<evidence type="ECO:0000313" key="8">
    <source>
        <dbReference type="Proteomes" id="UP001159428"/>
    </source>
</evidence>
<protein>
    <recommendedName>
        <fullName evidence="6">Autophagy-related protein 16 domain-containing protein</fullName>
    </recommendedName>
</protein>
<evidence type="ECO:0000256" key="1">
    <source>
        <dbReference type="ARBA" id="ARBA00009271"/>
    </source>
</evidence>
<dbReference type="PROSITE" id="PS00678">
    <property type="entry name" value="WD_REPEATS_1"/>
    <property type="match status" value="1"/>
</dbReference>
<dbReference type="InterPro" id="IPR036322">
    <property type="entry name" value="WD40_repeat_dom_sf"/>
</dbReference>
<dbReference type="Pfam" id="PF00400">
    <property type="entry name" value="WD40"/>
    <property type="match status" value="6"/>
</dbReference>
<sequence length="562" mass="63069">MARGERQSWRKIISRKLEARDQVEWHCFRDIIREHNKLFENADTAKSRVVQLEIQVAQIQQEKLELHRCAQESSSVRGGAGVVVGGSEKVASLEQKLFKLQEELTELHRQKGENAQKLMELNNTLRQKEQELLAKEGELHDLSNNLEEVDRARQRLEQTVTELEAAKQMVKDEHQALHLAYITLDEKYRKVQAENEDLVARWMTQKAKDADKVNAENELQLRIRHEKQKNLLIDAAKEPVVVNIPSSDQPGIPFCAIVSIPSFPDKKFDAHEGEVNSARFSISGRLFVTGGADRKVKVWEQVNGNYTIKGVMHGCNAGVMSVQTDPQEKLVLAGSHEGTCRVWTLADQRLRHTLTGHSQKVMAAKFFGAATKVVSGGHDRTLKIWDLRSKACTRTIFAGSSCNDIVINEGFGSQVVSGHLDKTVRFWDVRSDNQSSVGEITLQGKITSLDLSPDMNYMLASARDDTVKLLDLRMNQVMSTCSADGFKVAVDYTRASFSPDGQYVICGSSDGSIFVWNVASAKLEKVLKEHSSSVVVCAWHPDGSSLISCDRNKRAIIWTNRY</sequence>
<dbReference type="PRINTS" id="PR00320">
    <property type="entry name" value="GPROTEINBRPT"/>
</dbReference>